<proteinExistence type="predicted"/>
<accession>A0A1V1V8W7</accession>
<gene>
    <name evidence="2" type="ORF">IC627_13310</name>
    <name evidence="1" type="ORF">PDPUS_1_00476</name>
</gene>
<dbReference type="Proteomes" id="UP000218676">
    <property type="component" value="Chromosome 1"/>
</dbReference>
<evidence type="ECO:0000313" key="2">
    <source>
        <dbReference type="EMBL" id="QOD56186.1"/>
    </source>
</evidence>
<evidence type="ECO:0000313" key="3">
    <source>
        <dbReference type="Proteomes" id="UP000218676"/>
    </source>
</evidence>
<protein>
    <submittedName>
        <fullName evidence="2">DUF1249 family protein</fullName>
    </submittedName>
    <submittedName>
        <fullName evidence="1">Dehydrogenase</fullName>
    </submittedName>
</protein>
<name>A0A1V1V8W7_PHODP</name>
<reference evidence="1" key="1">
    <citation type="journal article" date="2017" name="Genome Announc.">
        <title>Whole-Genome Sequence of Photobacterium damselae subsp. piscicida Strain 91-197, Isolated from Hybrid Striped Bass (Morone sp.) in the United States.</title>
        <authorList>
            <person name="Teru Y."/>
            <person name="Hikima J."/>
            <person name="Kono T."/>
            <person name="Sakai M."/>
            <person name="Takano T."/>
            <person name="Hawke J.P."/>
            <person name="Takeyama H."/>
            <person name="Aoki T."/>
        </authorList>
    </citation>
    <scope>NUCLEOTIDE SEQUENCE</scope>
    <source>
        <strain evidence="1">91-197</strain>
    </source>
</reference>
<dbReference type="AlphaFoldDB" id="A0A1V1V8W7"/>
<evidence type="ECO:0000313" key="4">
    <source>
        <dbReference type="Proteomes" id="UP000516656"/>
    </source>
</evidence>
<dbReference type="Pfam" id="PF06853">
    <property type="entry name" value="DUF1249"/>
    <property type="match status" value="1"/>
</dbReference>
<dbReference type="PANTHER" id="PTHR38774:SF1">
    <property type="entry name" value="CYTOPLASMIC PROTEIN"/>
    <property type="match status" value="1"/>
</dbReference>
<reference evidence="2 4" key="3">
    <citation type="submission" date="2020-09" db="EMBL/GenBank/DDBJ databases">
        <title>Complete, closed and curated genome sequences of Photobacterium damselae subsp. piscicida isolates from Australia indicate localised evolution and additional plasmid-borne pathogenicity mechanisms.</title>
        <authorList>
            <person name="Baseggio L."/>
            <person name="Silayeva O."/>
            <person name="Buller N."/>
            <person name="Landos M."/>
            <person name="Engelstaedter J."/>
            <person name="Barnes A.C."/>
        </authorList>
    </citation>
    <scope>NUCLEOTIDE SEQUENCE [LARGE SCALE GENOMIC DNA]</scope>
    <source>
        <strain evidence="2 4">AS-16-0540-1</strain>
    </source>
</reference>
<dbReference type="RefSeq" id="WP_075985113.1">
    <property type="nucleotide sequence ID" value="NZ_AP018045.1"/>
</dbReference>
<dbReference type="InterPro" id="IPR009659">
    <property type="entry name" value="DUF1249"/>
</dbReference>
<sequence>MKTKYTVDLAQLMRLYETNYAKLLPLLPKNDAVGDETVYMVQEHEYRLKILESTRYTTLITLERVDEGALIADYLITQMVIRLYHDARVAEVCSAQQISRFKPRYDYPNLRMLQQDEKHQVNRFLHDWLSLCLRFGLRKQSVY</sequence>
<reference evidence="3" key="2">
    <citation type="submission" date="2017-05" db="EMBL/GenBank/DDBJ databases">
        <title>Whole genome sequence of fish pathogenic bacteria, Photobacterium damselae subsp. piscicida, strain 91-197, isolated from hybrid striped bass (Morone sp.) in USA.</title>
        <authorList>
            <person name="Teru Y."/>
            <person name="Hikima J."/>
            <person name="Kono T."/>
            <person name="Sakai M."/>
            <person name="Takano T."/>
            <person name="Hawke J.P."/>
            <person name="Takeyama H."/>
            <person name="Aoki T."/>
        </authorList>
    </citation>
    <scope>NUCLEOTIDE SEQUENCE [LARGE SCALE GENOMIC DNA]</scope>
    <source>
        <strain evidence="3">91-197</strain>
    </source>
</reference>
<dbReference type="EMBL" id="CP061854">
    <property type="protein sequence ID" value="QOD56186.1"/>
    <property type="molecule type" value="Genomic_DNA"/>
</dbReference>
<evidence type="ECO:0000313" key="1">
    <source>
        <dbReference type="EMBL" id="BAX51851.1"/>
    </source>
</evidence>
<dbReference type="NCBIfam" id="NF008267">
    <property type="entry name" value="PRK11039.1"/>
    <property type="match status" value="1"/>
</dbReference>
<dbReference type="EMBL" id="AP018045">
    <property type="protein sequence ID" value="BAX51851.1"/>
    <property type="molecule type" value="Genomic_DNA"/>
</dbReference>
<dbReference type="PANTHER" id="PTHR38774">
    <property type="entry name" value="CYTOPLASMIC PROTEIN-RELATED"/>
    <property type="match status" value="1"/>
</dbReference>
<dbReference type="Proteomes" id="UP000516656">
    <property type="component" value="Chromosome 1"/>
</dbReference>
<dbReference type="GeneID" id="93396718"/>
<organism evidence="1 3">
    <name type="scientific">Photobacterium damsela subsp. piscicida</name>
    <name type="common">Pasteurella piscicida</name>
    <dbReference type="NCBI Taxonomy" id="38294"/>
    <lineage>
        <taxon>Bacteria</taxon>
        <taxon>Pseudomonadati</taxon>
        <taxon>Pseudomonadota</taxon>
        <taxon>Gammaproteobacteria</taxon>
        <taxon>Vibrionales</taxon>
        <taxon>Vibrionaceae</taxon>
        <taxon>Photobacterium</taxon>
    </lineage>
</organism>